<dbReference type="CDD" id="cd00104">
    <property type="entry name" value="KAZAL_FS"/>
    <property type="match status" value="5"/>
</dbReference>
<dbReference type="EMBL" id="CADEPI010000044">
    <property type="protein sequence ID" value="CAB3369366.1"/>
    <property type="molecule type" value="Genomic_DNA"/>
</dbReference>
<feature type="domain" description="Kazal-like" evidence="3">
    <location>
        <begin position="26"/>
        <end position="78"/>
    </location>
</feature>
<gene>
    <name evidence="4" type="ORF">CLODIP_2_CD05697</name>
</gene>
<dbReference type="Pfam" id="PF07648">
    <property type="entry name" value="Kazal_2"/>
    <property type="match status" value="8"/>
</dbReference>
<evidence type="ECO:0000313" key="4">
    <source>
        <dbReference type="EMBL" id="CAB3369366.1"/>
    </source>
</evidence>
<dbReference type="PROSITE" id="PS51465">
    <property type="entry name" value="KAZAL_2"/>
    <property type="match status" value="8"/>
</dbReference>
<keyword evidence="1" id="KW-1015">Disulfide bond</keyword>
<feature type="domain" description="Kazal-like" evidence="3">
    <location>
        <begin position="79"/>
        <end position="129"/>
    </location>
</feature>
<keyword evidence="2" id="KW-0732">Signal</keyword>
<evidence type="ECO:0000313" key="5">
    <source>
        <dbReference type="Proteomes" id="UP000494165"/>
    </source>
</evidence>
<feature type="signal peptide" evidence="2">
    <location>
        <begin position="1"/>
        <end position="25"/>
    </location>
</feature>
<dbReference type="Pfam" id="PF00050">
    <property type="entry name" value="Kazal_1"/>
    <property type="match status" value="1"/>
</dbReference>
<comment type="caution">
    <text evidence="4">The sequence shown here is derived from an EMBL/GenBank/DDBJ whole genome shotgun (WGS) entry which is preliminary data.</text>
</comment>
<dbReference type="OrthoDB" id="6614329at2759"/>
<dbReference type="SMART" id="SM00280">
    <property type="entry name" value="KAZAL"/>
    <property type="match status" value="9"/>
</dbReference>
<sequence length="510" mass="56487">MHQLVVTFSATAILFLVSFPILTVGLKKDNNCPRICPHGSGDPVCGTDDTIYPSACEMLRKTCNKAVRVSRTSDQKCQRAQGSNCTHKCNKDSDPVCGSDGKTYHNKCFMRVATCKTGAELSHLGPCTNITPHRENCPVDCDSAPIDGPICGSDGNVYNNTCNMKRLTCGQGVVRTDKQHCKTTRHCKEACWRSSKSVCASDGKVYSSECKMKSKNCGKHVYVVPMKYCKSLTQERNALPTVDCPTTCDDEPVEKICGSDGNVYENECDMKSNTCGLQTKRTVTKVDFEKCRKKFTNCNMLQCNNEEDFVCGSDAKTYRNPCHLQIATCLKGVQMAHLGNCTSLLHTDECPETCENEPTKVVCASDGNVYRSHCEMKMRTCGQRVVAVPEHHCKTTSHCNQTCGSERNFVCGSDNKFYRSECEMKKSNCGKHVFIVPMKRCLAGFQFMGCQKICPTLYEPVCGSDKKTYSNDCFLDIENCSSRSLVFKVHDGKCGEPEKSSVKNNALRSN</sequence>
<organism evidence="4 5">
    <name type="scientific">Cloeon dipterum</name>
    <dbReference type="NCBI Taxonomy" id="197152"/>
    <lineage>
        <taxon>Eukaryota</taxon>
        <taxon>Metazoa</taxon>
        <taxon>Ecdysozoa</taxon>
        <taxon>Arthropoda</taxon>
        <taxon>Hexapoda</taxon>
        <taxon>Insecta</taxon>
        <taxon>Pterygota</taxon>
        <taxon>Palaeoptera</taxon>
        <taxon>Ephemeroptera</taxon>
        <taxon>Pisciforma</taxon>
        <taxon>Baetidae</taxon>
        <taxon>Cloeon</taxon>
    </lineage>
</organism>
<evidence type="ECO:0000259" key="3">
    <source>
        <dbReference type="PROSITE" id="PS51465"/>
    </source>
</evidence>
<feature type="domain" description="Kazal-like" evidence="3">
    <location>
        <begin position="184"/>
        <end position="231"/>
    </location>
</feature>
<feature type="domain" description="Kazal-like" evidence="3">
    <location>
        <begin position="292"/>
        <end position="343"/>
    </location>
</feature>
<dbReference type="InterPro" id="IPR050653">
    <property type="entry name" value="Prot_Inhib_GrowthFact_Antg"/>
</dbReference>
<protein>
    <recommendedName>
        <fullName evidence="3">Kazal-like domain-containing protein</fullName>
    </recommendedName>
</protein>
<dbReference type="PANTHER" id="PTHR10913:SF79">
    <property type="entry name" value="GH09510P"/>
    <property type="match status" value="1"/>
</dbReference>
<dbReference type="SUPFAM" id="SSF100895">
    <property type="entry name" value="Kazal-type serine protease inhibitors"/>
    <property type="match status" value="9"/>
</dbReference>
<dbReference type="PANTHER" id="PTHR10913">
    <property type="entry name" value="FOLLISTATIN-RELATED"/>
    <property type="match status" value="1"/>
</dbReference>
<dbReference type="InterPro" id="IPR036058">
    <property type="entry name" value="Kazal_dom_sf"/>
</dbReference>
<dbReference type="Gene3D" id="3.30.60.30">
    <property type="match status" value="9"/>
</dbReference>
<feature type="domain" description="Kazal-like" evidence="3">
    <location>
        <begin position="444"/>
        <end position="496"/>
    </location>
</feature>
<feature type="domain" description="Kazal-like" evidence="3">
    <location>
        <begin position="238"/>
        <end position="291"/>
    </location>
</feature>
<dbReference type="FunFam" id="3.30.60.30:FF:000042">
    <property type="entry name" value="Serine protease inhibitor dipetalogastin"/>
    <property type="match status" value="1"/>
</dbReference>
<dbReference type="AlphaFoldDB" id="A0A8S1CGH6"/>
<reference evidence="4 5" key="1">
    <citation type="submission" date="2020-04" db="EMBL/GenBank/DDBJ databases">
        <authorList>
            <person name="Alioto T."/>
            <person name="Alioto T."/>
            <person name="Gomez Garrido J."/>
        </authorList>
    </citation>
    <scope>NUCLEOTIDE SEQUENCE [LARGE SCALE GENOMIC DNA]</scope>
</reference>
<dbReference type="FunFam" id="3.30.60.30:FF:000045">
    <property type="entry name" value="Serine protease inhibitor dipetalogastin"/>
    <property type="match status" value="1"/>
</dbReference>
<accession>A0A8S1CGH6</accession>
<name>A0A8S1CGH6_9INSE</name>
<dbReference type="InterPro" id="IPR002350">
    <property type="entry name" value="Kazal_dom"/>
</dbReference>
<feature type="domain" description="Kazal-like" evidence="3">
    <location>
        <begin position="131"/>
        <end position="183"/>
    </location>
</feature>
<feature type="chain" id="PRO_5035832177" description="Kazal-like domain-containing protein" evidence="2">
    <location>
        <begin position="26"/>
        <end position="510"/>
    </location>
</feature>
<keyword evidence="5" id="KW-1185">Reference proteome</keyword>
<dbReference type="Proteomes" id="UP000494165">
    <property type="component" value="Unassembled WGS sequence"/>
</dbReference>
<evidence type="ECO:0000256" key="2">
    <source>
        <dbReference type="SAM" id="SignalP"/>
    </source>
</evidence>
<evidence type="ECO:0000256" key="1">
    <source>
        <dbReference type="ARBA" id="ARBA00023157"/>
    </source>
</evidence>
<feature type="domain" description="Kazal-like" evidence="3">
    <location>
        <begin position="394"/>
        <end position="443"/>
    </location>
</feature>
<proteinExistence type="predicted"/>
<dbReference type="GO" id="GO:0005576">
    <property type="term" value="C:extracellular region"/>
    <property type="evidence" value="ECO:0007669"/>
    <property type="project" value="TreeGrafter"/>
</dbReference>
<dbReference type="GO" id="GO:0030154">
    <property type="term" value="P:cell differentiation"/>
    <property type="evidence" value="ECO:0007669"/>
    <property type="project" value="TreeGrafter"/>
</dbReference>